<dbReference type="Proteomes" id="UP000463961">
    <property type="component" value="Chromosome"/>
</dbReference>
<reference evidence="4" key="1">
    <citation type="submission" date="2020-01" db="EMBL/GenBank/DDBJ databases">
        <title>Phosphoaccumulans saitamaens gen. nov., sp. nov., a polyphosphate accumulating bacterium isolated from surface river water.</title>
        <authorList>
            <person name="Watanabe K."/>
            <person name="Suda W."/>
        </authorList>
    </citation>
    <scope>NUCLEOTIDE SEQUENCE [LARGE SCALE GENOMIC DNA]</scope>
    <source>
        <strain evidence="4">ICHIAU1</strain>
    </source>
</reference>
<dbReference type="EMBL" id="AP022345">
    <property type="protein sequence ID" value="BBU69609.1"/>
    <property type="molecule type" value="Genomic_DNA"/>
</dbReference>
<keyword evidence="4" id="KW-1185">Reference proteome</keyword>
<dbReference type="Pfam" id="PF00106">
    <property type="entry name" value="adh_short"/>
    <property type="match status" value="1"/>
</dbReference>
<gene>
    <name evidence="3" type="primary">wcbP</name>
    <name evidence="3" type="ORF">ICHIAU1_18920</name>
</gene>
<dbReference type="RefSeq" id="WP_162049691.1">
    <property type="nucleotide sequence ID" value="NZ_AP022345.1"/>
</dbReference>
<name>A0A7R6TQ16_9RHOO</name>
<dbReference type="PANTHER" id="PTHR44196">
    <property type="entry name" value="DEHYDROGENASE/REDUCTASE SDR FAMILY MEMBER 7B"/>
    <property type="match status" value="1"/>
</dbReference>
<accession>A0A7R6TQ16</accession>
<dbReference type="AlphaFoldDB" id="A0A7R6TQ16"/>
<evidence type="ECO:0000313" key="3">
    <source>
        <dbReference type="EMBL" id="BBU69609.1"/>
    </source>
</evidence>
<proteinExistence type="inferred from homology"/>
<evidence type="ECO:0000313" key="4">
    <source>
        <dbReference type="Proteomes" id="UP000463961"/>
    </source>
</evidence>
<dbReference type="SUPFAM" id="SSF51735">
    <property type="entry name" value="NAD(P)-binding Rossmann-fold domains"/>
    <property type="match status" value="1"/>
</dbReference>
<comment type="similarity">
    <text evidence="1">Belongs to the short-chain dehydrogenases/reductases (SDR) family.</text>
</comment>
<dbReference type="GO" id="GO:0016491">
    <property type="term" value="F:oxidoreductase activity"/>
    <property type="evidence" value="ECO:0007669"/>
    <property type="project" value="UniProtKB-KW"/>
</dbReference>
<keyword evidence="2" id="KW-0560">Oxidoreductase</keyword>
<dbReference type="InterPro" id="IPR002347">
    <property type="entry name" value="SDR_fam"/>
</dbReference>
<evidence type="ECO:0000256" key="1">
    <source>
        <dbReference type="ARBA" id="ARBA00006484"/>
    </source>
</evidence>
<protein>
    <submittedName>
        <fullName evidence="3">Capsular polysaccharide biosynthesis dehydrogenase/reductase</fullName>
    </submittedName>
</protein>
<dbReference type="OrthoDB" id="9797538at2"/>
<dbReference type="PROSITE" id="PS00061">
    <property type="entry name" value="ADH_SHORT"/>
    <property type="match status" value="1"/>
</dbReference>
<evidence type="ECO:0000256" key="2">
    <source>
        <dbReference type="ARBA" id="ARBA00023002"/>
    </source>
</evidence>
<sequence length="258" mass="26847">MTKAPKSIVITGASSGIGRALALELAAPGVSLGLLGRQESKLREVGMLCQAKGAQVQVGCVDVTDAAGLALWFKSFDEAHPIDWVLANAGVTASIGPNGALERLAEANVLLAANLNGVLNTVYAALSFLRARGRGQIGLMSSLAAWRGMALTPAYSASKAGVKAYGEALRDLLAPEGIGISVICPGFVDTPMSDRFPRHRPGMISAELAAAKIVAGMGSNQAYVAFPGSFMLGLRLLNVLPFDLGSFFLRLLGLQPKR</sequence>
<dbReference type="GO" id="GO:0016020">
    <property type="term" value="C:membrane"/>
    <property type="evidence" value="ECO:0007669"/>
    <property type="project" value="TreeGrafter"/>
</dbReference>
<organism evidence="3 4">
    <name type="scientific">Fluviibacter phosphoraccumulans</name>
    <dbReference type="NCBI Taxonomy" id="1751046"/>
    <lineage>
        <taxon>Bacteria</taxon>
        <taxon>Pseudomonadati</taxon>
        <taxon>Pseudomonadota</taxon>
        <taxon>Betaproteobacteria</taxon>
        <taxon>Rhodocyclales</taxon>
        <taxon>Fluviibacteraceae</taxon>
        <taxon>Fluviibacter</taxon>
    </lineage>
</organism>
<dbReference type="PRINTS" id="PR00081">
    <property type="entry name" value="GDHRDH"/>
</dbReference>
<dbReference type="InterPro" id="IPR020904">
    <property type="entry name" value="Sc_DH/Rdtase_CS"/>
</dbReference>
<dbReference type="InterPro" id="IPR036291">
    <property type="entry name" value="NAD(P)-bd_dom_sf"/>
</dbReference>
<dbReference type="Gene3D" id="3.40.50.720">
    <property type="entry name" value="NAD(P)-binding Rossmann-like Domain"/>
    <property type="match status" value="1"/>
</dbReference>
<dbReference type="PANTHER" id="PTHR44196:SF1">
    <property type="entry name" value="DEHYDROGENASE_REDUCTASE SDR FAMILY MEMBER 7B"/>
    <property type="match status" value="1"/>
</dbReference>